<dbReference type="NCBIfam" id="TIGR04183">
    <property type="entry name" value="Por_Secre_tail"/>
    <property type="match status" value="1"/>
</dbReference>
<reference evidence="5 6" key="1">
    <citation type="journal article" date="2013" name="PLoS ONE">
        <title>Genomic analysis of Melioribacter roseus, facultatively anaerobic organotrophic bacterium representing a novel deep lineage within Bacteriodetes/Chlorobi group.</title>
        <authorList>
            <person name="Kadnikov V.V."/>
            <person name="Mardanov A.V."/>
            <person name="Podosokorskaya O.A."/>
            <person name="Gavrilov S.N."/>
            <person name="Kublanov I.V."/>
            <person name="Beletsky A.V."/>
            <person name="Bonch-Osmolovskaya E.A."/>
            <person name="Ravin N.V."/>
        </authorList>
    </citation>
    <scope>NUCLEOTIDE SEQUENCE [LARGE SCALE GENOMIC DNA]</scope>
    <source>
        <strain evidence="6">JCM 17771 / P3M-2</strain>
    </source>
</reference>
<protein>
    <recommendedName>
        <fullName evidence="4">Secretion system C-terminal sorting domain-containing protein</fullName>
    </recommendedName>
</protein>
<evidence type="ECO:0000259" key="4">
    <source>
        <dbReference type="Pfam" id="PF18962"/>
    </source>
</evidence>
<name>I7A4B0_MELRP</name>
<dbReference type="KEGG" id="mro:MROS_1509"/>
<feature type="transmembrane region" description="Helical" evidence="3">
    <location>
        <begin position="6"/>
        <end position="22"/>
    </location>
</feature>
<evidence type="ECO:0000313" key="6">
    <source>
        <dbReference type="Proteomes" id="UP000009011"/>
    </source>
</evidence>
<feature type="domain" description="Secretion system C-terminal sorting" evidence="4">
    <location>
        <begin position="409"/>
        <end position="483"/>
    </location>
</feature>
<evidence type="ECO:0000256" key="2">
    <source>
        <dbReference type="ARBA" id="ARBA00022737"/>
    </source>
</evidence>
<dbReference type="InterPro" id="IPR037293">
    <property type="entry name" value="Gal_Oxidase_central_sf"/>
</dbReference>
<gene>
    <name evidence="5" type="ordered locus">MROS_1509</name>
</gene>
<dbReference type="Gene3D" id="2.60.40.4070">
    <property type="match status" value="1"/>
</dbReference>
<keyword evidence="6" id="KW-1185">Reference proteome</keyword>
<keyword evidence="3" id="KW-0812">Transmembrane</keyword>
<dbReference type="AlphaFoldDB" id="I7A4B0"/>
<dbReference type="SUPFAM" id="SSF50965">
    <property type="entry name" value="Galactose oxidase, central domain"/>
    <property type="match status" value="2"/>
</dbReference>
<dbReference type="STRING" id="1191523.MROS_1509"/>
<dbReference type="PROSITE" id="PS50231">
    <property type="entry name" value="RICIN_B_LECTIN"/>
    <property type="match status" value="1"/>
</dbReference>
<dbReference type="Gene3D" id="2.130.10.80">
    <property type="entry name" value="Galactose oxidase/kelch, beta-propeller"/>
    <property type="match status" value="3"/>
</dbReference>
<evidence type="ECO:0000256" key="3">
    <source>
        <dbReference type="SAM" id="Phobius"/>
    </source>
</evidence>
<dbReference type="InterPro" id="IPR006652">
    <property type="entry name" value="Kelch_1"/>
</dbReference>
<dbReference type="SMART" id="SM00612">
    <property type="entry name" value="Kelch"/>
    <property type="match status" value="4"/>
</dbReference>
<dbReference type="InterPro" id="IPR026444">
    <property type="entry name" value="Secre_tail"/>
</dbReference>
<dbReference type="PATRIC" id="fig|1191523.3.peg.1600"/>
<dbReference type="HOGENOM" id="CLU_697869_0_0_10"/>
<accession>I7A4B0</accession>
<keyword evidence="1" id="KW-0880">Kelch repeat</keyword>
<keyword evidence="3" id="KW-1133">Transmembrane helix</keyword>
<dbReference type="Proteomes" id="UP000009011">
    <property type="component" value="Chromosome"/>
</dbReference>
<keyword evidence="3" id="KW-0472">Membrane</keyword>
<dbReference type="Pfam" id="PF18962">
    <property type="entry name" value="Por_Secre_tail"/>
    <property type="match status" value="1"/>
</dbReference>
<dbReference type="PANTHER" id="PTHR46344:SF27">
    <property type="entry name" value="KELCH REPEAT SUPERFAMILY PROTEIN"/>
    <property type="match status" value="1"/>
</dbReference>
<dbReference type="RefSeq" id="WP_014856180.1">
    <property type="nucleotide sequence ID" value="NC_018178.1"/>
</dbReference>
<sequence>MKGKNYYLIIAINIALSTIIFPQKKFDKIGEVNWIQIDSMNEARFQHAIAVLPDGNILVSGGSGGEQGKPDKRSAEIYDFNTGKWRYTNPMNVPRSLHKLLPLKTGKVMAIGGYKERSCELFDPETETWTMTDSIPTLRATGYTVTELNDGRVLIAGGFRLTDDYKEMVYLNNCEIYDPNTGKWEIADSLNIPRWRHTAVLLNDGNVLIAGGSKKSALKECEIYNVTKNEWKYTTPMNEARTALASILLPNGNIFTSGGDSIGGTFPWKKSVEIFDVNAEKWSYAHNMLDFRADHKIYYLQHLDKLLIFGGAQLQGTEEDTWELYDPENLVPLTKGIFPLKNINYVSETDNSIQMQDGNIALIGGEEWDIISGLLARWPSRKCYIMNILTSVERNKNFIPKNFQLLQNYPNPFNPSTTIEYYLPKSGKVTIKIFDSLGKEIETLVNEHKQAGHYQVIFYARNLPSGVYYYSLISGSTIITKSMVLIK</sequence>
<dbReference type="eggNOG" id="COG3055">
    <property type="taxonomic scope" value="Bacteria"/>
</dbReference>
<dbReference type="eggNOG" id="COG0708">
    <property type="taxonomic scope" value="Bacteria"/>
</dbReference>
<dbReference type="EMBL" id="CP003557">
    <property type="protein sequence ID" value="AFN74746.1"/>
    <property type="molecule type" value="Genomic_DNA"/>
</dbReference>
<dbReference type="OrthoDB" id="872573at2"/>
<dbReference type="InterPro" id="IPR011043">
    <property type="entry name" value="Gal_Oxase/kelch_b-propeller"/>
</dbReference>
<organism evidence="5 6">
    <name type="scientific">Melioribacter roseus (strain DSM 23840 / JCM 17771 / VKM B-2668 / P3M-2)</name>
    <dbReference type="NCBI Taxonomy" id="1191523"/>
    <lineage>
        <taxon>Bacteria</taxon>
        <taxon>Pseudomonadati</taxon>
        <taxon>Ignavibacteriota</taxon>
        <taxon>Ignavibacteria</taxon>
        <taxon>Ignavibacteriales</taxon>
        <taxon>Melioribacteraceae</taxon>
        <taxon>Melioribacter</taxon>
    </lineage>
</organism>
<evidence type="ECO:0000256" key="1">
    <source>
        <dbReference type="ARBA" id="ARBA00022441"/>
    </source>
</evidence>
<evidence type="ECO:0000313" key="5">
    <source>
        <dbReference type="EMBL" id="AFN74746.1"/>
    </source>
</evidence>
<dbReference type="Pfam" id="PF24681">
    <property type="entry name" value="Kelch_KLHDC2_KLHL20_DRC7"/>
    <property type="match status" value="1"/>
</dbReference>
<keyword evidence="2" id="KW-0677">Repeat</keyword>
<dbReference type="PANTHER" id="PTHR46344">
    <property type="entry name" value="OS02G0202900 PROTEIN"/>
    <property type="match status" value="1"/>
</dbReference>
<proteinExistence type="predicted"/>